<name>A0ABD2NCS1_9CUCU</name>
<organism evidence="1 2">
    <name type="scientific">Cryptolaemus montrouzieri</name>
    <dbReference type="NCBI Taxonomy" id="559131"/>
    <lineage>
        <taxon>Eukaryota</taxon>
        <taxon>Metazoa</taxon>
        <taxon>Ecdysozoa</taxon>
        <taxon>Arthropoda</taxon>
        <taxon>Hexapoda</taxon>
        <taxon>Insecta</taxon>
        <taxon>Pterygota</taxon>
        <taxon>Neoptera</taxon>
        <taxon>Endopterygota</taxon>
        <taxon>Coleoptera</taxon>
        <taxon>Polyphaga</taxon>
        <taxon>Cucujiformia</taxon>
        <taxon>Coccinelloidea</taxon>
        <taxon>Coccinellidae</taxon>
        <taxon>Scymninae</taxon>
        <taxon>Scymnini</taxon>
        <taxon>Cryptolaemus</taxon>
    </lineage>
</organism>
<comment type="caution">
    <text evidence="1">The sequence shown here is derived from an EMBL/GenBank/DDBJ whole genome shotgun (WGS) entry which is preliminary data.</text>
</comment>
<dbReference type="EMBL" id="JABFTP020000103">
    <property type="protein sequence ID" value="KAL3276422.1"/>
    <property type="molecule type" value="Genomic_DNA"/>
</dbReference>
<protein>
    <submittedName>
        <fullName evidence="1">Uncharacterized protein</fullName>
    </submittedName>
</protein>
<evidence type="ECO:0000313" key="1">
    <source>
        <dbReference type="EMBL" id="KAL3276422.1"/>
    </source>
</evidence>
<gene>
    <name evidence="1" type="ORF">HHI36_011807</name>
</gene>
<reference evidence="1 2" key="1">
    <citation type="journal article" date="2021" name="BMC Biol.">
        <title>Horizontally acquired antibacterial genes associated with adaptive radiation of ladybird beetles.</title>
        <authorList>
            <person name="Li H.S."/>
            <person name="Tang X.F."/>
            <person name="Huang Y.H."/>
            <person name="Xu Z.Y."/>
            <person name="Chen M.L."/>
            <person name="Du X.Y."/>
            <person name="Qiu B.Y."/>
            <person name="Chen P.T."/>
            <person name="Zhang W."/>
            <person name="Slipinski A."/>
            <person name="Escalona H.E."/>
            <person name="Waterhouse R.M."/>
            <person name="Zwick A."/>
            <person name="Pang H."/>
        </authorList>
    </citation>
    <scope>NUCLEOTIDE SEQUENCE [LARGE SCALE GENOMIC DNA]</scope>
    <source>
        <strain evidence="1">SYSU2018</strain>
    </source>
</reference>
<accession>A0ABD2NCS1</accession>
<evidence type="ECO:0000313" key="2">
    <source>
        <dbReference type="Proteomes" id="UP001516400"/>
    </source>
</evidence>
<sequence>MLHRQHQIDILETTTAILYGPGIDDSVMQLNSESSEEEIVDFIKNKVKVDISGKDIRDSFNLDIKDKGPLLVELSSFKLRGTGIFISPDLSPRDRQHQSTLVNHLKK</sequence>
<proteinExistence type="predicted"/>
<dbReference type="AlphaFoldDB" id="A0ABD2NCS1"/>
<dbReference type="Proteomes" id="UP001516400">
    <property type="component" value="Unassembled WGS sequence"/>
</dbReference>
<keyword evidence="2" id="KW-1185">Reference proteome</keyword>